<evidence type="ECO:0000256" key="4">
    <source>
        <dbReference type="PROSITE-ProRule" id="PRU00176"/>
    </source>
</evidence>
<feature type="domain" description="RRM" evidence="5">
    <location>
        <begin position="7"/>
        <end position="86"/>
    </location>
</feature>
<dbReference type="PANTHER" id="PTHR13798:SF11">
    <property type="entry name" value="RNA-BINDING PROTEIN 7-RELATED"/>
    <property type="match status" value="1"/>
</dbReference>
<reference evidence="6" key="1">
    <citation type="submission" date="2024-02" db="EMBL/GenBank/DDBJ databases">
        <authorList>
            <consortium name="ELIXIR-Norway"/>
            <consortium name="Elixir Norway"/>
        </authorList>
    </citation>
    <scope>NUCLEOTIDE SEQUENCE</scope>
</reference>
<sequence length="174" mass="19855">MPGNPDATVYVGNLDERVDERVVYEIMVQAGPLVDVYFPRDKDSKRHKGYGFAEYETEESAQYALRLFSGLVYLCNRSVRFAISGERSAQPARYDPDSSRLFARSHEKDGDSWQMTPPQHPNYMYLNHSPTAFAGMRVPGLLTTVAQTNAQLAALRRWDFQGHHHSHQHAYASY</sequence>
<dbReference type="EMBL" id="OZ019906">
    <property type="protein sequence ID" value="CAK9203618.1"/>
    <property type="molecule type" value="Genomic_DNA"/>
</dbReference>
<organism evidence="6 7">
    <name type="scientific">Sphagnum troendelagicum</name>
    <dbReference type="NCBI Taxonomy" id="128251"/>
    <lineage>
        <taxon>Eukaryota</taxon>
        <taxon>Viridiplantae</taxon>
        <taxon>Streptophyta</taxon>
        <taxon>Embryophyta</taxon>
        <taxon>Bryophyta</taxon>
        <taxon>Sphagnophytina</taxon>
        <taxon>Sphagnopsida</taxon>
        <taxon>Sphagnales</taxon>
        <taxon>Sphagnaceae</taxon>
        <taxon>Sphagnum</taxon>
    </lineage>
</organism>
<dbReference type="InterPro" id="IPR000504">
    <property type="entry name" value="RRM_dom"/>
</dbReference>
<evidence type="ECO:0000313" key="6">
    <source>
        <dbReference type="EMBL" id="CAK9203618.1"/>
    </source>
</evidence>
<keyword evidence="7" id="KW-1185">Reference proteome</keyword>
<dbReference type="Gene3D" id="3.30.70.330">
    <property type="match status" value="1"/>
</dbReference>
<evidence type="ECO:0000256" key="3">
    <source>
        <dbReference type="ARBA" id="ARBA00023242"/>
    </source>
</evidence>
<accession>A0ABP0TS30</accession>
<dbReference type="SMART" id="SM00360">
    <property type="entry name" value="RRM"/>
    <property type="match status" value="1"/>
</dbReference>
<proteinExistence type="predicted"/>
<name>A0ABP0TS30_9BRYO</name>
<keyword evidence="3" id="KW-0539">Nucleus</keyword>
<gene>
    <name evidence="6" type="ORF">CSSPTR1EN2_LOCUS6976</name>
</gene>
<evidence type="ECO:0000259" key="5">
    <source>
        <dbReference type="PROSITE" id="PS50102"/>
    </source>
</evidence>
<evidence type="ECO:0000256" key="1">
    <source>
        <dbReference type="ARBA" id="ARBA00004642"/>
    </source>
</evidence>
<dbReference type="PROSITE" id="PS50102">
    <property type="entry name" value="RRM"/>
    <property type="match status" value="1"/>
</dbReference>
<evidence type="ECO:0000256" key="2">
    <source>
        <dbReference type="ARBA" id="ARBA00022884"/>
    </source>
</evidence>
<dbReference type="InterPro" id="IPR012677">
    <property type="entry name" value="Nucleotide-bd_a/b_plait_sf"/>
</dbReference>
<dbReference type="PANTHER" id="PTHR13798">
    <property type="entry name" value="RNA BINDING MOTIF RBM PROTEIN -RELATED"/>
    <property type="match status" value="1"/>
</dbReference>
<dbReference type="InterPro" id="IPR052285">
    <property type="entry name" value="NEXT_complex_subunit"/>
</dbReference>
<evidence type="ECO:0000313" key="7">
    <source>
        <dbReference type="Proteomes" id="UP001497512"/>
    </source>
</evidence>
<dbReference type="SUPFAM" id="SSF54928">
    <property type="entry name" value="RNA-binding domain, RBD"/>
    <property type="match status" value="1"/>
</dbReference>
<dbReference type="Proteomes" id="UP001497512">
    <property type="component" value="Chromosome 14"/>
</dbReference>
<keyword evidence="2 4" id="KW-0694">RNA-binding</keyword>
<protein>
    <recommendedName>
        <fullName evidence="5">RRM domain-containing protein</fullName>
    </recommendedName>
</protein>
<comment type="subcellular location">
    <subcellularLocation>
        <location evidence="1">Nucleus</location>
        <location evidence="1">Nucleoplasm</location>
    </subcellularLocation>
</comment>
<dbReference type="InterPro" id="IPR035979">
    <property type="entry name" value="RBD_domain_sf"/>
</dbReference>
<dbReference type="Pfam" id="PF00076">
    <property type="entry name" value="RRM_1"/>
    <property type="match status" value="1"/>
</dbReference>